<dbReference type="SUPFAM" id="SSF51569">
    <property type="entry name" value="Aldolase"/>
    <property type="match status" value="1"/>
</dbReference>
<sequence length="314" mass="33768">MGTQPQRVQIVEVGPRDGLQNEPDVVPTDVKVAWIDRLSETGLKRIEVTSFVNPRWIPALADAEEVMRRIRRAEGVQYSALVPNVKGLERAAAIGVEAVAVFMSASETHNRKNINKSIADTYPVLAEAVQEAKAGGMFVRGYVSTAFGCPFEGRVPVEQVREVSLRLLEMGIDELSVGDTIGVATPADVHRLVDLLLKDVSIDRLALHFHDTYGMAIANIYAAMEHGVYIFDASLGGLGGCPYAPGATGNVATEDVLYLMRGCGVETGVSFEAALGAAEFIEGALGRTLPAHNLRARRGASCSNDHADLHQCSR</sequence>
<dbReference type="NCBIfam" id="NF004283">
    <property type="entry name" value="PRK05692.1"/>
    <property type="match status" value="1"/>
</dbReference>
<dbReference type="InterPro" id="IPR013785">
    <property type="entry name" value="Aldolase_TIM"/>
</dbReference>
<reference evidence="6" key="1">
    <citation type="submission" date="2017-11" db="EMBL/GenBank/DDBJ databases">
        <title>Complete Genome Sequence of Kyrpidia sp. Strain EA-1, a thermophilic, hydrogen-oxidizing Bacterium, isolated from the Azores.</title>
        <authorList>
            <person name="Reiner J.E."/>
            <person name="Lapp C.J."/>
            <person name="Bunk B."/>
            <person name="Gescher J."/>
        </authorList>
    </citation>
    <scope>NUCLEOTIDE SEQUENCE [LARGE SCALE GENOMIC DNA]</scope>
    <source>
        <strain evidence="6">EA-1</strain>
    </source>
</reference>
<dbReference type="GO" id="GO:0004419">
    <property type="term" value="F:hydroxymethylglutaryl-CoA lyase activity"/>
    <property type="evidence" value="ECO:0007669"/>
    <property type="project" value="TreeGrafter"/>
</dbReference>
<keyword evidence="2" id="KW-0479">Metal-binding</keyword>
<organism evidence="5 6">
    <name type="scientific">Kyrpidia spormannii</name>
    <dbReference type="NCBI Taxonomy" id="2055160"/>
    <lineage>
        <taxon>Bacteria</taxon>
        <taxon>Bacillati</taxon>
        <taxon>Bacillota</taxon>
        <taxon>Bacilli</taxon>
        <taxon>Bacillales</taxon>
        <taxon>Alicyclobacillaceae</taxon>
        <taxon>Kyrpidia</taxon>
    </lineage>
</organism>
<evidence type="ECO:0000256" key="1">
    <source>
        <dbReference type="ARBA" id="ARBA00009405"/>
    </source>
</evidence>
<dbReference type="KEGG" id="kyr:CVV65_07060"/>
<evidence type="ECO:0000256" key="3">
    <source>
        <dbReference type="ARBA" id="ARBA00023239"/>
    </source>
</evidence>
<dbReference type="GO" id="GO:0046951">
    <property type="term" value="P:ketone body biosynthetic process"/>
    <property type="evidence" value="ECO:0007669"/>
    <property type="project" value="TreeGrafter"/>
</dbReference>
<protein>
    <submittedName>
        <fullName evidence="5">Hydroxymethylglutaryl-CoA lyase</fullName>
    </submittedName>
</protein>
<dbReference type="CDD" id="cd07938">
    <property type="entry name" value="DRE_TIM_HMGL"/>
    <property type="match status" value="1"/>
</dbReference>
<dbReference type="Pfam" id="PF00682">
    <property type="entry name" value="HMGL-like"/>
    <property type="match status" value="1"/>
</dbReference>
<feature type="domain" description="Pyruvate carboxyltransferase" evidence="4">
    <location>
        <begin position="8"/>
        <end position="275"/>
    </location>
</feature>
<dbReference type="EMBL" id="CP024955">
    <property type="protein sequence ID" value="ATY84716.1"/>
    <property type="molecule type" value="Genomic_DNA"/>
</dbReference>
<dbReference type="RefSeq" id="WP_100667528.1">
    <property type="nucleotide sequence ID" value="NZ_CP024955.1"/>
</dbReference>
<dbReference type="Gene3D" id="3.20.20.70">
    <property type="entry name" value="Aldolase class I"/>
    <property type="match status" value="1"/>
</dbReference>
<evidence type="ECO:0000256" key="2">
    <source>
        <dbReference type="ARBA" id="ARBA00022723"/>
    </source>
</evidence>
<dbReference type="InterPro" id="IPR000891">
    <property type="entry name" value="PYR_CT"/>
</dbReference>
<keyword evidence="6" id="KW-1185">Reference proteome</keyword>
<gene>
    <name evidence="5" type="ORF">CVV65_07060</name>
</gene>
<evidence type="ECO:0000313" key="6">
    <source>
        <dbReference type="Proteomes" id="UP000231932"/>
    </source>
</evidence>
<evidence type="ECO:0000259" key="4">
    <source>
        <dbReference type="PROSITE" id="PS50991"/>
    </source>
</evidence>
<dbReference type="OrthoDB" id="9784013at2"/>
<dbReference type="FunFam" id="3.20.20.70:FF:000071">
    <property type="entry name" value="Hydroxymethylglutaryl-CoA lyase"/>
    <property type="match status" value="1"/>
</dbReference>
<proteinExistence type="inferred from homology"/>
<dbReference type="PANTHER" id="PTHR42738:SF7">
    <property type="entry name" value="HYDROXYMETHYLGLUTARYL-COA LYASE"/>
    <property type="match status" value="1"/>
</dbReference>
<dbReference type="GO" id="GO:0006552">
    <property type="term" value="P:L-leucine catabolic process"/>
    <property type="evidence" value="ECO:0007669"/>
    <property type="project" value="TreeGrafter"/>
</dbReference>
<keyword evidence="3 5" id="KW-0456">Lyase</keyword>
<dbReference type="PROSITE" id="PS50991">
    <property type="entry name" value="PYR_CT"/>
    <property type="match status" value="1"/>
</dbReference>
<dbReference type="GO" id="GO:0046872">
    <property type="term" value="F:metal ion binding"/>
    <property type="evidence" value="ECO:0007669"/>
    <property type="project" value="UniProtKB-KW"/>
</dbReference>
<dbReference type="AlphaFoldDB" id="A0A2K8N5V8"/>
<comment type="similarity">
    <text evidence="1">Belongs to the HMG-CoA lyase family.</text>
</comment>
<evidence type="ECO:0000313" key="5">
    <source>
        <dbReference type="EMBL" id="ATY84716.1"/>
    </source>
</evidence>
<dbReference type="PANTHER" id="PTHR42738">
    <property type="entry name" value="HYDROXYMETHYLGLUTARYL-COA LYASE"/>
    <property type="match status" value="1"/>
</dbReference>
<dbReference type="InterPro" id="IPR043594">
    <property type="entry name" value="HMGL"/>
</dbReference>
<accession>A0A2K8N5V8</accession>
<dbReference type="Proteomes" id="UP000231932">
    <property type="component" value="Chromosome"/>
</dbReference>
<name>A0A2K8N5V8_9BACL</name>